<dbReference type="EMBL" id="PUHY01000012">
    <property type="protein sequence ID" value="PQO32627.1"/>
    <property type="molecule type" value="Genomic_DNA"/>
</dbReference>
<dbReference type="InterPro" id="IPR013517">
    <property type="entry name" value="FG-GAP"/>
</dbReference>
<evidence type="ECO:0000256" key="1">
    <source>
        <dbReference type="ARBA" id="ARBA00022729"/>
    </source>
</evidence>
<feature type="domain" description="ASPIC/UnbV" evidence="3">
    <location>
        <begin position="528"/>
        <end position="592"/>
    </location>
</feature>
<evidence type="ECO:0000313" key="5">
    <source>
        <dbReference type="Proteomes" id="UP000238322"/>
    </source>
</evidence>
<feature type="region of interest" description="Disordered" evidence="2">
    <location>
        <begin position="31"/>
        <end position="72"/>
    </location>
</feature>
<dbReference type="SUPFAM" id="SSF69318">
    <property type="entry name" value="Integrin alpha N-terminal domain"/>
    <property type="match status" value="1"/>
</dbReference>
<evidence type="ECO:0000256" key="2">
    <source>
        <dbReference type="SAM" id="MobiDB-lite"/>
    </source>
</evidence>
<dbReference type="InterPro" id="IPR028994">
    <property type="entry name" value="Integrin_alpha_N"/>
</dbReference>
<organism evidence="4 5">
    <name type="scientific">Blastopirellula marina</name>
    <dbReference type="NCBI Taxonomy" id="124"/>
    <lineage>
        <taxon>Bacteria</taxon>
        <taxon>Pseudomonadati</taxon>
        <taxon>Planctomycetota</taxon>
        <taxon>Planctomycetia</taxon>
        <taxon>Pirellulales</taxon>
        <taxon>Pirellulaceae</taxon>
        <taxon>Blastopirellula</taxon>
    </lineage>
</organism>
<dbReference type="Pfam" id="PF07593">
    <property type="entry name" value="UnbV_ASPIC"/>
    <property type="match status" value="1"/>
</dbReference>
<dbReference type="Proteomes" id="UP000238322">
    <property type="component" value="Unassembled WGS sequence"/>
</dbReference>
<dbReference type="InterPro" id="IPR011519">
    <property type="entry name" value="UnbV_ASPIC"/>
</dbReference>
<protein>
    <recommendedName>
        <fullName evidence="3">ASPIC/UnbV domain-containing protein</fullName>
    </recommendedName>
</protein>
<proteinExistence type="predicted"/>
<sequence>MFHSISKATRLIGVAFLFLVPAWVGCTSQPADDSEIESPDSAAVVEDADAESPRTSALLPSELPREPIDRQPQDSDWFEEVAKGSGVDHVYRAGFESSLYTLLETVGGGVAMVDYDQDGDIDLFFSGGGVIEKGTPVITKGLPSRLFRNDGNWKFTDVTEELKIPTQPFYSHGCSTADFNRDGWPDLLVAGYGGVQLLRNDEGHGFIDVTQDSGLAEHKHWYVQGSWLDFDNDGFLDLYLMTYADWAPDPNRTCHNERNQRDVCGPTLFEGQRDALLRNQQDGTFSDITEKSGLVPENRGLGIISADFNEDQLTDIFVGNDVQFNQLYLGQKELPFVEEGLLAGVAVSSRGEREGTMGVAIGDCNRDGLPDLWYTNFANQDNSLCLKESAETTLFQNATVNVGLAGVSRPWVGFGTVLADFNHDGWLDIFIANGHVGYERLESPYFQPPQLFQSKEGKQFQEISKEAGPYFAGKYSGRGVAVGDLNNDGALDLVIVHQDEPVALLKNRLSCPHWVRLQLMGTKSNVDGIGAKVNLLNQELPFSTWVTGSDSYASSSDRRVLFALDDDSPVDVEVTWMSGTKEVFSNLQPQETHELVEGQGRSL</sequence>
<evidence type="ECO:0000313" key="4">
    <source>
        <dbReference type="EMBL" id="PQO32627.1"/>
    </source>
</evidence>
<evidence type="ECO:0000259" key="3">
    <source>
        <dbReference type="Pfam" id="PF07593"/>
    </source>
</evidence>
<dbReference type="AlphaFoldDB" id="A0A2S8FKE2"/>
<dbReference type="RefSeq" id="WP_105331638.1">
    <property type="nucleotide sequence ID" value="NZ_PUHY01000012.1"/>
</dbReference>
<name>A0A2S8FKE2_9BACT</name>
<keyword evidence="1" id="KW-0732">Signal</keyword>
<dbReference type="PANTHER" id="PTHR16026">
    <property type="entry name" value="CARTILAGE ACIDIC PROTEIN 1"/>
    <property type="match status" value="1"/>
</dbReference>
<reference evidence="4 5" key="1">
    <citation type="submission" date="2018-02" db="EMBL/GenBank/DDBJ databases">
        <title>Comparative genomes isolates from brazilian mangrove.</title>
        <authorList>
            <person name="Araujo J.E."/>
            <person name="Taketani R.G."/>
            <person name="Silva M.C.P."/>
            <person name="Loureco M.V."/>
            <person name="Andreote F.D."/>
        </authorList>
    </citation>
    <scope>NUCLEOTIDE SEQUENCE [LARGE SCALE GENOMIC DNA]</scope>
    <source>
        <strain evidence="4 5">Hex-1 MGV</strain>
    </source>
</reference>
<dbReference type="Pfam" id="PF13517">
    <property type="entry name" value="FG-GAP_3"/>
    <property type="match status" value="3"/>
</dbReference>
<comment type="caution">
    <text evidence="4">The sequence shown here is derived from an EMBL/GenBank/DDBJ whole genome shotgun (WGS) entry which is preliminary data.</text>
</comment>
<dbReference type="InterPro" id="IPR027039">
    <property type="entry name" value="Crtac1"/>
</dbReference>
<gene>
    <name evidence="4" type="ORF">C5Y83_20695</name>
</gene>
<accession>A0A2S8FKE2</accession>
<dbReference type="Gene3D" id="2.130.10.130">
    <property type="entry name" value="Integrin alpha, N-terminal"/>
    <property type="match status" value="2"/>
</dbReference>
<dbReference type="OrthoDB" id="5287961at2"/>
<dbReference type="PROSITE" id="PS51257">
    <property type="entry name" value="PROKAR_LIPOPROTEIN"/>
    <property type="match status" value="1"/>
</dbReference>
<dbReference type="PANTHER" id="PTHR16026:SF0">
    <property type="entry name" value="CARTILAGE ACIDIC PROTEIN 1"/>
    <property type="match status" value="1"/>
</dbReference>
<feature type="compositionally biased region" description="Basic and acidic residues" evidence="2">
    <location>
        <begin position="63"/>
        <end position="72"/>
    </location>
</feature>